<dbReference type="PANTHER" id="PTHR43540">
    <property type="entry name" value="PEROXYUREIDOACRYLATE/UREIDOACRYLATE AMIDOHYDROLASE-RELATED"/>
    <property type="match status" value="1"/>
</dbReference>
<organism evidence="4 5">
    <name type="scientific">Bacillus rhizoplanae</name>
    <dbReference type="NCBI Taxonomy" id="2880966"/>
    <lineage>
        <taxon>Bacteria</taxon>
        <taxon>Bacillati</taxon>
        <taxon>Bacillota</taxon>
        <taxon>Bacilli</taxon>
        <taxon>Bacillales</taxon>
        <taxon>Bacillaceae</taxon>
        <taxon>Bacillus</taxon>
    </lineage>
</organism>
<evidence type="ECO:0000313" key="5">
    <source>
        <dbReference type="Proteomes" id="UP000789423"/>
    </source>
</evidence>
<evidence type="ECO:0000259" key="3">
    <source>
        <dbReference type="Pfam" id="PF00857"/>
    </source>
</evidence>
<keyword evidence="5" id="KW-1185">Reference proteome</keyword>
<accession>A0ABM8YGU4</accession>
<gene>
    <name evidence="4" type="primary">rutB_2</name>
    <name evidence="4" type="ORF">BACCIP111899_04262</name>
</gene>
<dbReference type="InterPro" id="IPR050272">
    <property type="entry name" value="Isochorismatase-like_hydrls"/>
</dbReference>
<dbReference type="EMBL" id="CAKJTI010000050">
    <property type="protein sequence ID" value="CAG9615026.1"/>
    <property type="molecule type" value="Genomic_DNA"/>
</dbReference>
<dbReference type="RefSeq" id="WP_230576946.1">
    <property type="nucleotide sequence ID" value="NZ_CAKJTI010000050.1"/>
</dbReference>
<protein>
    <submittedName>
        <fullName evidence="4">Peroxyureidoacrylate/ureidoacrylate amidohydrolase RutB</fullName>
        <ecNumber evidence="4">3.5.1.110</ecNumber>
    </submittedName>
</protein>
<dbReference type="InterPro" id="IPR036380">
    <property type="entry name" value="Isochorismatase-like_sf"/>
</dbReference>
<feature type="domain" description="Isochorismatase-like" evidence="3">
    <location>
        <begin position="4"/>
        <end position="163"/>
    </location>
</feature>
<evidence type="ECO:0000256" key="2">
    <source>
        <dbReference type="ARBA" id="ARBA00022801"/>
    </source>
</evidence>
<evidence type="ECO:0000313" key="4">
    <source>
        <dbReference type="EMBL" id="CAG9615026.1"/>
    </source>
</evidence>
<dbReference type="Pfam" id="PF00857">
    <property type="entry name" value="Isochorismatase"/>
    <property type="match status" value="1"/>
</dbReference>
<dbReference type="InterPro" id="IPR000868">
    <property type="entry name" value="Isochorismatase-like_dom"/>
</dbReference>
<comment type="similarity">
    <text evidence="1">Belongs to the isochorismatase family.</text>
</comment>
<proteinExistence type="inferred from homology"/>
<dbReference type="CDD" id="cd00431">
    <property type="entry name" value="cysteine_hydrolases"/>
    <property type="match status" value="1"/>
</dbReference>
<reference evidence="4 5" key="1">
    <citation type="submission" date="2021-10" db="EMBL/GenBank/DDBJ databases">
        <authorList>
            <person name="Criscuolo A."/>
        </authorList>
    </citation>
    <scope>NUCLEOTIDE SEQUENCE [LARGE SCALE GENOMIC DNA]</scope>
    <source>
        <strain evidence="5">CIP 111899</strain>
    </source>
</reference>
<dbReference type="Proteomes" id="UP000789423">
    <property type="component" value="Unassembled WGS sequence"/>
</dbReference>
<evidence type="ECO:0000256" key="1">
    <source>
        <dbReference type="ARBA" id="ARBA00006336"/>
    </source>
</evidence>
<dbReference type="Gene3D" id="3.40.50.850">
    <property type="entry name" value="Isochorismatase-like"/>
    <property type="match status" value="1"/>
</dbReference>
<dbReference type="GO" id="GO:0016787">
    <property type="term" value="F:hydrolase activity"/>
    <property type="evidence" value="ECO:0007669"/>
    <property type="project" value="UniProtKB-KW"/>
</dbReference>
<dbReference type="SUPFAM" id="SSF52499">
    <property type="entry name" value="Isochorismatase-like hydrolases"/>
    <property type="match status" value="1"/>
</dbReference>
<dbReference type="PANTHER" id="PTHR43540:SF6">
    <property type="entry name" value="ISOCHORISMATASE-LIKE DOMAIN-CONTAINING PROTEIN"/>
    <property type="match status" value="1"/>
</dbReference>
<dbReference type="EC" id="3.5.1.110" evidence="4"/>
<keyword evidence="2 4" id="KW-0378">Hydrolase</keyword>
<sequence length="178" mass="20435">MKNTALLIIDMINDFQFSHGPILARKCLNITESILQLKQKMKNAGFPVIYINDHYHLWRADINEIITYCTNEYSQEIIKKIAPTNDDYIFIKPHYSAFYETPLNSLLGHLKIENLILTGVAGNICILFTANDAHMRNYQLYVPEDCIASNCDQDNKHALHIMQTTLKANTSPSFDLKL</sequence>
<name>A0ABM8YGU4_9BACI</name>
<comment type="caution">
    <text evidence="4">The sequence shown here is derived from an EMBL/GenBank/DDBJ whole genome shotgun (WGS) entry which is preliminary data.</text>
</comment>